<dbReference type="AlphaFoldDB" id="A0A4Q8B7S3"/>
<comment type="caution">
    <text evidence="5">The sequence shown here is derived from an EMBL/GenBank/DDBJ whole genome shotgun (WGS) entry which is preliminary data.</text>
</comment>
<evidence type="ECO:0000259" key="4">
    <source>
        <dbReference type="PROSITE" id="PS50949"/>
    </source>
</evidence>
<dbReference type="OrthoDB" id="4307011at2"/>
<dbReference type="SMART" id="SM00345">
    <property type="entry name" value="HTH_GNTR"/>
    <property type="match status" value="1"/>
</dbReference>
<dbReference type="CDD" id="cd07377">
    <property type="entry name" value="WHTH_GntR"/>
    <property type="match status" value="1"/>
</dbReference>
<dbReference type="GO" id="GO:0003700">
    <property type="term" value="F:DNA-binding transcription factor activity"/>
    <property type="evidence" value="ECO:0007669"/>
    <property type="project" value="InterPro"/>
</dbReference>
<dbReference type="Gene3D" id="1.10.10.10">
    <property type="entry name" value="Winged helix-like DNA-binding domain superfamily/Winged helix DNA-binding domain"/>
    <property type="match status" value="1"/>
</dbReference>
<organism evidence="5 6">
    <name type="scientific">Micromonospora kangleipakensis</name>
    <dbReference type="NCBI Taxonomy" id="1077942"/>
    <lineage>
        <taxon>Bacteria</taxon>
        <taxon>Bacillati</taxon>
        <taxon>Actinomycetota</taxon>
        <taxon>Actinomycetes</taxon>
        <taxon>Micromonosporales</taxon>
        <taxon>Micromonosporaceae</taxon>
        <taxon>Micromonospora</taxon>
    </lineage>
</organism>
<dbReference type="InterPro" id="IPR036388">
    <property type="entry name" value="WH-like_DNA-bd_sf"/>
</dbReference>
<evidence type="ECO:0000256" key="1">
    <source>
        <dbReference type="ARBA" id="ARBA00023015"/>
    </source>
</evidence>
<keyword evidence="3" id="KW-0804">Transcription</keyword>
<dbReference type="PANTHER" id="PTHR38445">
    <property type="entry name" value="HTH-TYPE TRANSCRIPTIONAL REPRESSOR YTRA"/>
    <property type="match status" value="1"/>
</dbReference>
<dbReference type="SUPFAM" id="SSF46785">
    <property type="entry name" value="Winged helix' DNA-binding domain"/>
    <property type="match status" value="1"/>
</dbReference>
<evidence type="ECO:0000256" key="3">
    <source>
        <dbReference type="ARBA" id="ARBA00023163"/>
    </source>
</evidence>
<keyword evidence="1" id="KW-0805">Transcription regulation</keyword>
<dbReference type="PANTHER" id="PTHR38445:SF9">
    <property type="entry name" value="HTH-TYPE TRANSCRIPTIONAL REPRESSOR YTRA"/>
    <property type="match status" value="1"/>
</dbReference>
<dbReference type="EMBL" id="SHLD01000001">
    <property type="protein sequence ID" value="RZU73181.1"/>
    <property type="molecule type" value="Genomic_DNA"/>
</dbReference>
<reference evidence="5 6" key="1">
    <citation type="submission" date="2019-02" db="EMBL/GenBank/DDBJ databases">
        <title>Sequencing the genomes of 1000 actinobacteria strains.</title>
        <authorList>
            <person name="Klenk H.-P."/>
        </authorList>
    </citation>
    <scope>NUCLEOTIDE SEQUENCE [LARGE SCALE GENOMIC DNA]</scope>
    <source>
        <strain evidence="5 6">DSM 45612</strain>
    </source>
</reference>
<dbReference type="Proteomes" id="UP000294114">
    <property type="component" value="Unassembled WGS sequence"/>
</dbReference>
<dbReference type="InterPro" id="IPR036390">
    <property type="entry name" value="WH_DNA-bd_sf"/>
</dbReference>
<dbReference type="RefSeq" id="WP_130331491.1">
    <property type="nucleotide sequence ID" value="NZ_SHLD01000001.1"/>
</dbReference>
<feature type="domain" description="HTH gntR-type" evidence="4">
    <location>
        <begin position="11"/>
        <end position="79"/>
    </location>
</feature>
<dbReference type="InterPro" id="IPR000524">
    <property type="entry name" value="Tscrpt_reg_HTH_GntR"/>
</dbReference>
<evidence type="ECO:0000256" key="2">
    <source>
        <dbReference type="ARBA" id="ARBA00023125"/>
    </source>
</evidence>
<dbReference type="Pfam" id="PF00392">
    <property type="entry name" value="GntR"/>
    <property type="match status" value="1"/>
</dbReference>
<dbReference type="PROSITE" id="PS50949">
    <property type="entry name" value="HTH_GNTR"/>
    <property type="match status" value="1"/>
</dbReference>
<protein>
    <submittedName>
        <fullName evidence="5">GntR family transcriptional regulator</fullName>
    </submittedName>
</protein>
<name>A0A4Q8B7S3_9ACTN</name>
<dbReference type="GO" id="GO:0003677">
    <property type="term" value="F:DNA binding"/>
    <property type="evidence" value="ECO:0007669"/>
    <property type="project" value="UniProtKB-KW"/>
</dbReference>
<accession>A0A4Q8B7S3</accession>
<proteinExistence type="predicted"/>
<evidence type="ECO:0000313" key="5">
    <source>
        <dbReference type="EMBL" id="RZU73181.1"/>
    </source>
</evidence>
<keyword evidence="2" id="KW-0238">DNA-binding</keyword>
<keyword evidence="6" id="KW-1185">Reference proteome</keyword>
<sequence>MRIRIDQTSAVPPYEQVRGQLARMIGDGRLPVGTRLPAVRQLAADLGLAVNTVARAYRELETAGLVETRGRHGTVVAPGRDDATDRLQRAATGYAAEAVRLGVPPDRALALVRAALDAAHPG</sequence>
<evidence type="ECO:0000313" key="6">
    <source>
        <dbReference type="Proteomes" id="UP000294114"/>
    </source>
</evidence>
<gene>
    <name evidence="5" type="ORF">EV384_1581</name>
</gene>